<accession>A0A834SVJ2</accession>
<sequence>MDVGGSVAQHSPLVFHTGVTFDLNQPPHEQRDQPPEIQQLGDSQPCHSQSEDEEPPVPRRTDGREGVLGSPGQRPTWRYWSQGVHMLVPIQRALHARVAEKGTSRTTFSAVTQVHLPRPQACSTGHDLRAAICETHMTF</sequence>
<name>A0A834SVJ2_9FABA</name>
<dbReference type="Proteomes" id="UP000634136">
    <property type="component" value="Unassembled WGS sequence"/>
</dbReference>
<protein>
    <submittedName>
        <fullName evidence="2">Uncharacterized protein</fullName>
    </submittedName>
</protein>
<evidence type="ECO:0000313" key="2">
    <source>
        <dbReference type="EMBL" id="KAF7810551.1"/>
    </source>
</evidence>
<organism evidence="2 3">
    <name type="scientific">Senna tora</name>
    <dbReference type="NCBI Taxonomy" id="362788"/>
    <lineage>
        <taxon>Eukaryota</taxon>
        <taxon>Viridiplantae</taxon>
        <taxon>Streptophyta</taxon>
        <taxon>Embryophyta</taxon>
        <taxon>Tracheophyta</taxon>
        <taxon>Spermatophyta</taxon>
        <taxon>Magnoliopsida</taxon>
        <taxon>eudicotyledons</taxon>
        <taxon>Gunneridae</taxon>
        <taxon>Pentapetalae</taxon>
        <taxon>rosids</taxon>
        <taxon>fabids</taxon>
        <taxon>Fabales</taxon>
        <taxon>Fabaceae</taxon>
        <taxon>Caesalpinioideae</taxon>
        <taxon>Cassia clade</taxon>
        <taxon>Senna</taxon>
    </lineage>
</organism>
<gene>
    <name evidence="2" type="ORF">G2W53_037294</name>
</gene>
<reference evidence="2" key="1">
    <citation type="submission" date="2020-09" db="EMBL/GenBank/DDBJ databases">
        <title>Genome-Enabled Discovery of Anthraquinone Biosynthesis in Senna tora.</title>
        <authorList>
            <person name="Kang S.-H."/>
            <person name="Pandey R.P."/>
            <person name="Lee C.-M."/>
            <person name="Sim J.-S."/>
            <person name="Jeong J.-T."/>
            <person name="Choi B.-S."/>
            <person name="Jung M."/>
            <person name="Ginzburg D."/>
            <person name="Zhao K."/>
            <person name="Won S.Y."/>
            <person name="Oh T.-J."/>
            <person name="Yu Y."/>
            <person name="Kim N.-H."/>
            <person name="Lee O.R."/>
            <person name="Lee T.-H."/>
            <person name="Bashyal P."/>
            <person name="Kim T.-S."/>
            <person name="Lee W.-H."/>
            <person name="Kawkins C."/>
            <person name="Kim C.-K."/>
            <person name="Kim J.S."/>
            <person name="Ahn B.O."/>
            <person name="Rhee S.Y."/>
            <person name="Sohng J.K."/>
        </authorList>
    </citation>
    <scope>NUCLEOTIDE SEQUENCE</scope>
    <source>
        <tissue evidence="2">Leaf</tissue>
    </source>
</reference>
<dbReference type="EMBL" id="JAAIUW010000011">
    <property type="protein sequence ID" value="KAF7810551.1"/>
    <property type="molecule type" value="Genomic_DNA"/>
</dbReference>
<evidence type="ECO:0000313" key="3">
    <source>
        <dbReference type="Proteomes" id="UP000634136"/>
    </source>
</evidence>
<feature type="compositionally biased region" description="Basic and acidic residues" evidence="1">
    <location>
        <begin position="56"/>
        <end position="65"/>
    </location>
</feature>
<dbReference type="AlphaFoldDB" id="A0A834SVJ2"/>
<comment type="caution">
    <text evidence="2">The sequence shown here is derived from an EMBL/GenBank/DDBJ whole genome shotgun (WGS) entry which is preliminary data.</text>
</comment>
<evidence type="ECO:0000256" key="1">
    <source>
        <dbReference type="SAM" id="MobiDB-lite"/>
    </source>
</evidence>
<keyword evidence="3" id="KW-1185">Reference proteome</keyword>
<proteinExistence type="predicted"/>
<feature type="region of interest" description="Disordered" evidence="1">
    <location>
        <begin position="19"/>
        <end position="75"/>
    </location>
</feature>